<proteinExistence type="predicted"/>
<dbReference type="EMBL" id="CP045226">
    <property type="protein sequence ID" value="QFS45173.1"/>
    <property type="molecule type" value="Genomic_DNA"/>
</dbReference>
<organism evidence="1 2">
    <name type="scientific">Nostoc sphaeroides CCNUC1</name>
    <dbReference type="NCBI Taxonomy" id="2653204"/>
    <lineage>
        <taxon>Bacteria</taxon>
        <taxon>Bacillati</taxon>
        <taxon>Cyanobacteriota</taxon>
        <taxon>Cyanophyceae</taxon>
        <taxon>Nostocales</taxon>
        <taxon>Nostocaceae</taxon>
        <taxon>Nostoc</taxon>
    </lineage>
</organism>
<name>A0A5P8VXL7_9NOSO</name>
<dbReference type="Proteomes" id="UP000326678">
    <property type="component" value="Chromosome Gxm1"/>
</dbReference>
<protein>
    <submittedName>
        <fullName evidence="1">Uncharacterized protein</fullName>
    </submittedName>
</protein>
<evidence type="ECO:0000313" key="1">
    <source>
        <dbReference type="EMBL" id="QFS45173.1"/>
    </source>
</evidence>
<sequence>MVRFNSCLALIPNTQHQDFQCKKRLHEKKPVPQSLAYQASL</sequence>
<gene>
    <name evidence="1" type="ORF">GXM_02650</name>
</gene>
<keyword evidence="2" id="KW-1185">Reference proteome</keyword>
<evidence type="ECO:0000313" key="2">
    <source>
        <dbReference type="Proteomes" id="UP000326678"/>
    </source>
</evidence>
<dbReference type="AlphaFoldDB" id="A0A5P8VXL7"/>
<accession>A0A5P8VXL7</accession>
<reference evidence="1 2" key="1">
    <citation type="submission" date="2019-10" db="EMBL/GenBank/DDBJ databases">
        <title>Genomic and transcriptomic insights into the perfect genentic adaptation of a filamentous nitrogen-fixing cyanobacterium to rice fields.</title>
        <authorList>
            <person name="Chen Z."/>
        </authorList>
    </citation>
    <scope>NUCLEOTIDE SEQUENCE [LARGE SCALE GENOMIC DNA]</scope>
    <source>
        <strain evidence="1">CCNUC1</strain>
    </source>
</reference>
<dbReference type="KEGG" id="nsh:GXM_02650"/>